<gene>
    <name evidence="2" type="ORF">Bhyg_06597</name>
</gene>
<keyword evidence="3" id="KW-1185">Reference proteome</keyword>
<dbReference type="EMBL" id="WJQU01000002">
    <property type="protein sequence ID" value="KAJ6641657.1"/>
    <property type="molecule type" value="Genomic_DNA"/>
</dbReference>
<organism evidence="2 3">
    <name type="scientific">Pseudolycoriella hygida</name>
    <dbReference type="NCBI Taxonomy" id="35572"/>
    <lineage>
        <taxon>Eukaryota</taxon>
        <taxon>Metazoa</taxon>
        <taxon>Ecdysozoa</taxon>
        <taxon>Arthropoda</taxon>
        <taxon>Hexapoda</taxon>
        <taxon>Insecta</taxon>
        <taxon>Pterygota</taxon>
        <taxon>Neoptera</taxon>
        <taxon>Endopterygota</taxon>
        <taxon>Diptera</taxon>
        <taxon>Nematocera</taxon>
        <taxon>Sciaroidea</taxon>
        <taxon>Sciaridae</taxon>
        <taxon>Pseudolycoriella</taxon>
    </lineage>
</organism>
<reference evidence="2" key="1">
    <citation type="submission" date="2022-07" db="EMBL/GenBank/DDBJ databases">
        <authorList>
            <person name="Trinca V."/>
            <person name="Uliana J.V.C."/>
            <person name="Torres T.T."/>
            <person name="Ward R.J."/>
            <person name="Monesi N."/>
        </authorList>
    </citation>
    <scope>NUCLEOTIDE SEQUENCE</scope>
    <source>
        <strain evidence="2">HSMRA1968</strain>
        <tissue evidence="2">Whole embryos</tissue>
    </source>
</reference>
<dbReference type="PANTHER" id="PTHR46540:SF1">
    <property type="entry name" value="TETRATRICOPEPTIDE REPEAT PROTEIN 12"/>
    <property type="match status" value="1"/>
</dbReference>
<evidence type="ECO:0000313" key="2">
    <source>
        <dbReference type="EMBL" id="KAJ6641657.1"/>
    </source>
</evidence>
<dbReference type="GO" id="GO:0005737">
    <property type="term" value="C:cytoplasm"/>
    <property type="evidence" value="ECO:0007669"/>
    <property type="project" value="TreeGrafter"/>
</dbReference>
<keyword evidence="1" id="KW-0732">Signal</keyword>
<name>A0A9Q0N269_9DIPT</name>
<dbReference type="Proteomes" id="UP001151699">
    <property type="component" value="Chromosome B"/>
</dbReference>
<comment type="caution">
    <text evidence="2">The sequence shown here is derived from an EMBL/GenBank/DDBJ whole genome shotgun (WGS) entry which is preliminary data.</text>
</comment>
<protein>
    <submittedName>
        <fullName evidence="2">Uncharacterized protein</fullName>
    </submittedName>
</protein>
<dbReference type="GO" id="GO:0005813">
    <property type="term" value="C:centrosome"/>
    <property type="evidence" value="ECO:0007669"/>
    <property type="project" value="TreeGrafter"/>
</dbReference>
<feature type="non-terminal residue" evidence="2">
    <location>
        <position position="134"/>
    </location>
</feature>
<dbReference type="PANTHER" id="PTHR46540">
    <property type="entry name" value="TETRATRICOPEPTIDE REPEAT PROTEIN 12"/>
    <property type="match status" value="1"/>
</dbReference>
<dbReference type="OrthoDB" id="2017782at2759"/>
<dbReference type="AlphaFoldDB" id="A0A9Q0N269"/>
<dbReference type="InterPro" id="IPR043195">
    <property type="entry name" value="TTC12"/>
</dbReference>
<evidence type="ECO:0000313" key="3">
    <source>
        <dbReference type="Proteomes" id="UP001151699"/>
    </source>
</evidence>
<proteinExistence type="predicted"/>
<sequence>AVLRMEIRLLVLSFGSLTDGHGVLEVIIWTNLEHNFRPKAEEDFQSFETKIDQVMKILQMMNSKDAVEQCSGNEMADRYLGTDRQYQDMLKMDDFVVKVKENRTIINKVKEDDTASHSMGKNAFMAEMERDAAR</sequence>
<dbReference type="GO" id="GO:0007288">
    <property type="term" value="P:sperm axoneme assembly"/>
    <property type="evidence" value="ECO:0007669"/>
    <property type="project" value="TreeGrafter"/>
</dbReference>
<feature type="chain" id="PRO_5040473599" evidence="1">
    <location>
        <begin position="21"/>
        <end position="134"/>
    </location>
</feature>
<evidence type="ECO:0000256" key="1">
    <source>
        <dbReference type="SAM" id="SignalP"/>
    </source>
</evidence>
<dbReference type="GO" id="GO:0070286">
    <property type="term" value="P:axonemal dynein complex assembly"/>
    <property type="evidence" value="ECO:0007669"/>
    <property type="project" value="TreeGrafter"/>
</dbReference>
<feature type="signal peptide" evidence="1">
    <location>
        <begin position="1"/>
        <end position="20"/>
    </location>
</feature>
<feature type="non-terminal residue" evidence="2">
    <location>
        <position position="1"/>
    </location>
</feature>
<accession>A0A9Q0N269</accession>